<evidence type="ECO:0000256" key="2">
    <source>
        <dbReference type="ARBA" id="ARBA00022553"/>
    </source>
</evidence>
<dbReference type="InterPro" id="IPR000873">
    <property type="entry name" value="AMP-dep_synth/lig_dom"/>
</dbReference>
<feature type="region of interest" description="Disordered" evidence="3">
    <location>
        <begin position="489"/>
        <end position="512"/>
    </location>
</feature>
<dbReference type="InterPro" id="IPR020802">
    <property type="entry name" value="TesA-like"/>
</dbReference>
<dbReference type="GO" id="GO:0005737">
    <property type="term" value="C:cytoplasm"/>
    <property type="evidence" value="ECO:0007669"/>
    <property type="project" value="TreeGrafter"/>
</dbReference>
<evidence type="ECO:0000259" key="4">
    <source>
        <dbReference type="PROSITE" id="PS50075"/>
    </source>
</evidence>
<dbReference type="InterPro" id="IPR036736">
    <property type="entry name" value="ACP-like_sf"/>
</dbReference>
<dbReference type="InterPro" id="IPR010071">
    <property type="entry name" value="AA_adenyl_dom"/>
</dbReference>
<dbReference type="GO" id="GO:0043041">
    <property type="term" value="P:amino acid activation for nonribosomal peptide biosynthetic process"/>
    <property type="evidence" value="ECO:0007669"/>
    <property type="project" value="TreeGrafter"/>
</dbReference>
<keyword evidence="1" id="KW-0596">Phosphopantetheine</keyword>
<feature type="compositionally biased region" description="Low complexity" evidence="3">
    <location>
        <begin position="489"/>
        <end position="508"/>
    </location>
</feature>
<evidence type="ECO:0000256" key="1">
    <source>
        <dbReference type="ARBA" id="ARBA00022450"/>
    </source>
</evidence>
<dbReference type="PROSITE" id="PS00455">
    <property type="entry name" value="AMP_BINDING"/>
    <property type="match status" value="1"/>
</dbReference>
<dbReference type="InterPro" id="IPR006162">
    <property type="entry name" value="Ppantetheine_attach_site"/>
</dbReference>
<dbReference type="InterPro" id="IPR001031">
    <property type="entry name" value="Thioesterase"/>
</dbReference>
<dbReference type="Pfam" id="PF00975">
    <property type="entry name" value="Thioesterase"/>
    <property type="match status" value="1"/>
</dbReference>
<dbReference type="SMART" id="SM00823">
    <property type="entry name" value="PKS_PP"/>
    <property type="match status" value="1"/>
</dbReference>
<dbReference type="PROSITE" id="PS50075">
    <property type="entry name" value="CARRIER"/>
    <property type="match status" value="1"/>
</dbReference>
<dbReference type="InterPro" id="IPR020806">
    <property type="entry name" value="PKS_PP-bd"/>
</dbReference>
<dbReference type="STRING" id="463014.BAU07_22405"/>
<dbReference type="CDD" id="cd05930">
    <property type="entry name" value="A_NRPS"/>
    <property type="match status" value="1"/>
</dbReference>
<dbReference type="Gene3D" id="3.30.300.30">
    <property type="match status" value="1"/>
</dbReference>
<dbReference type="PANTHER" id="PTHR45527">
    <property type="entry name" value="NONRIBOSOMAL PEPTIDE SYNTHETASE"/>
    <property type="match status" value="1"/>
</dbReference>
<dbReference type="InterPro" id="IPR009081">
    <property type="entry name" value="PP-bd_ACP"/>
</dbReference>
<dbReference type="SMART" id="SM00824">
    <property type="entry name" value="PKS_TE"/>
    <property type="match status" value="1"/>
</dbReference>
<dbReference type="InterPro" id="IPR029058">
    <property type="entry name" value="AB_hydrolase_fold"/>
</dbReference>
<reference evidence="5 6" key="1">
    <citation type="submission" date="2016-06" db="EMBL/GenBank/DDBJ databases">
        <title>Complete genome sequences of Bordetella bronchialis and Bordetella flabilis.</title>
        <authorList>
            <person name="LiPuma J.J."/>
            <person name="Spilker T."/>
        </authorList>
    </citation>
    <scope>NUCLEOTIDE SEQUENCE [LARGE SCALE GENOMIC DNA]</scope>
    <source>
        <strain evidence="5 6">AU10664</strain>
    </source>
</reference>
<dbReference type="AlphaFoldDB" id="A0A193GIT7"/>
<sequence>MGTTPMSIPSLLESIRRGAQAMPSRIAIHDGTRTCSHARLWTLSDHVAGRLREAGVAPGDVVGIALPRSTEWVAAMLGVLKCGAAYLPLDPDYPHDRLAFCIEDSGARHVIAGAGTPRIGTRTTLSMDSLLRAQATAATLPAPDAGAPAYVLYTSGSTGRPKGVVVSMAALAYQMDWFVRQFAFTADDVVVHKTSTAFDASVWEYLAPLMVGGAMVIAGNAPAAIAQAAQQHRATILQVVPAVMQAMTEPALMAALRSVRMLFCGGEPLPRRLVDQVHAYLPIPVVNLYGPTETTVQCAFHVCEPGQADERDPVPLGKPIPGTVFRILGADAQAGAGELLIEGPGVAQGYQGLPQETASRFGVSPGTGQRSYRSGDLVRLDDHGDYLFLGRADNQVKLRGLRIELEEIEAALCRTVPGVRHATAVINAAEQIEAYVEVRPGDWDEAAARAAMAEALPRHMQPAILTPLEHLPLLPNGKHDRNAVKAMAAARGAAPAPAPEAQEASRPPQGACAAGVAEQVRTIWAALLPHSTGDDSHFFQAGGHSLLAMRLVARINAALDVQLLAVTLFARPTLRCLIDMVEQAVRERERPAVTSGIVRIAGQSGQPPIWFVHPAGGGIWCYRDIATSVRTVESLGISCEPRGGAGAYENNVPRMARWYADRVLAHQSDGPYVLCGYSFGGTVAHEMAVDLQSRGAHVALLVLLDTFITRATGGDILDFVTSYARKLADGADHAPSRAQLGGMSIDERNRVLLKMGVQGGHLPADASMQDLEQGLAMWIANNLAASTHQPHGKFNGPTLFIRCTGNTRDSLDGWPSLLGDLHVRDVPADHFTVYRPPVATHVAALIEQAVRQFVPHYAHVPA</sequence>
<gene>
    <name evidence="5" type="ORF">BAU07_22405</name>
</gene>
<protein>
    <recommendedName>
        <fullName evidence="4">Carrier domain-containing protein</fullName>
    </recommendedName>
</protein>
<dbReference type="SUPFAM" id="SSF56801">
    <property type="entry name" value="Acetyl-CoA synthetase-like"/>
    <property type="match status" value="1"/>
</dbReference>
<dbReference type="Pfam" id="PF00550">
    <property type="entry name" value="PP-binding"/>
    <property type="match status" value="1"/>
</dbReference>
<dbReference type="KEGG" id="bfz:BAU07_22405"/>
<evidence type="ECO:0000313" key="5">
    <source>
        <dbReference type="EMBL" id="ANN79503.1"/>
    </source>
</evidence>
<accession>A0A193GIT7</accession>
<dbReference type="Proteomes" id="UP000091926">
    <property type="component" value="Chromosome"/>
</dbReference>
<dbReference type="InterPro" id="IPR020845">
    <property type="entry name" value="AMP-binding_CS"/>
</dbReference>
<dbReference type="NCBIfam" id="TIGR01733">
    <property type="entry name" value="AA-adenyl-dom"/>
    <property type="match status" value="1"/>
</dbReference>
<dbReference type="InterPro" id="IPR045851">
    <property type="entry name" value="AMP-bd_C_sf"/>
</dbReference>
<dbReference type="InterPro" id="IPR042099">
    <property type="entry name" value="ANL_N_sf"/>
</dbReference>
<dbReference type="Gene3D" id="1.10.1200.10">
    <property type="entry name" value="ACP-like"/>
    <property type="match status" value="1"/>
</dbReference>
<dbReference type="OrthoDB" id="6297021at2"/>
<dbReference type="SUPFAM" id="SSF47336">
    <property type="entry name" value="ACP-like"/>
    <property type="match status" value="1"/>
</dbReference>
<dbReference type="Pfam" id="PF00501">
    <property type="entry name" value="AMP-binding"/>
    <property type="match status" value="1"/>
</dbReference>
<dbReference type="PANTHER" id="PTHR45527:SF1">
    <property type="entry name" value="FATTY ACID SYNTHASE"/>
    <property type="match status" value="1"/>
</dbReference>
<keyword evidence="2" id="KW-0597">Phosphoprotein</keyword>
<evidence type="ECO:0000256" key="3">
    <source>
        <dbReference type="SAM" id="MobiDB-lite"/>
    </source>
</evidence>
<organism evidence="5 6">
    <name type="scientific">Bordetella flabilis</name>
    <dbReference type="NCBI Taxonomy" id="463014"/>
    <lineage>
        <taxon>Bacteria</taxon>
        <taxon>Pseudomonadati</taxon>
        <taxon>Pseudomonadota</taxon>
        <taxon>Betaproteobacteria</taxon>
        <taxon>Burkholderiales</taxon>
        <taxon>Alcaligenaceae</taxon>
        <taxon>Bordetella</taxon>
    </lineage>
</organism>
<dbReference type="PROSITE" id="PS00012">
    <property type="entry name" value="PHOSPHOPANTETHEINE"/>
    <property type="match status" value="1"/>
</dbReference>
<dbReference type="EMBL" id="CP016172">
    <property type="protein sequence ID" value="ANN79503.1"/>
    <property type="molecule type" value="Genomic_DNA"/>
</dbReference>
<proteinExistence type="predicted"/>
<evidence type="ECO:0000313" key="6">
    <source>
        <dbReference type="Proteomes" id="UP000091926"/>
    </source>
</evidence>
<dbReference type="Gene3D" id="3.40.50.12780">
    <property type="entry name" value="N-terminal domain of ligase-like"/>
    <property type="match status" value="1"/>
</dbReference>
<dbReference type="GO" id="GO:0031177">
    <property type="term" value="F:phosphopantetheine binding"/>
    <property type="evidence" value="ECO:0007669"/>
    <property type="project" value="InterPro"/>
</dbReference>
<keyword evidence="6" id="KW-1185">Reference proteome</keyword>
<name>A0A193GIT7_9BORD</name>
<dbReference type="Gene3D" id="3.40.50.1820">
    <property type="entry name" value="alpha/beta hydrolase"/>
    <property type="match status" value="1"/>
</dbReference>
<feature type="domain" description="Carrier" evidence="4">
    <location>
        <begin position="511"/>
        <end position="585"/>
    </location>
</feature>
<dbReference type="SUPFAM" id="SSF53474">
    <property type="entry name" value="alpha/beta-Hydrolases"/>
    <property type="match status" value="1"/>
</dbReference>
<dbReference type="GO" id="GO:0044550">
    <property type="term" value="P:secondary metabolite biosynthetic process"/>
    <property type="evidence" value="ECO:0007669"/>
    <property type="project" value="TreeGrafter"/>
</dbReference>